<evidence type="ECO:0000313" key="2">
    <source>
        <dbReference type="Proteomes" id="UP000315711"/>
    </source>
</evidence>
<sequence>MTYKEFLVTCLLQGREPLDYLMPQLAFEEIDDQAEYTTEDIAYYVSKSDRTIRRWFSNGYIKAKSKNPWISQGIDVKEALYNEFKKEIMTRFNGGKKY</sequence>
<dbReference type="Proteomes" id="UP000315711">
    <property type="component" value="Unassembled WGS sequence"/>
</dbReference>
<gene>
    <name evidence="1" type="ORF">IQ10_02220</name>
</gene>
<dbReference type="EMBL" id="VLKZ01000005">
    <property type="protein sequence ID" value="TWI56326.1"/>
    <property type="molecule type" value="Genomic_DNA"/>
</dbReference>
<protein>
    <recommendedName>
        <fullName evidence="3">Helix-turn-helix protein</fullName>
    </recommendedName>
</protein>
<dbReference type="AlphaFoldDB" id="A0A562QJV1"/>
<evidence type="ECO:0008006" key="3">
    <source>
        <dbReference type="Google" id="ProtNLM"/>
    </source>
</evidence>
<organism evidence="1 2">
    <name type="scientific">Halalkalibacter nanhaiisediminis</name>
    <dbReference type="NCBI Taxonomy" id="688079"/>
    <lineage>
        <taxon>Bacteria</taxon>
        <taxon>Bacillati</taxon>
        <taxon>Bacillota</taxon>
        <taxon>Bacilli</taxon>
        <taxon>Bacillales</taxon>
        <taxon>Bacillaceae</taxon>
        <taxon>Halalkalibacter</taxon>
    </lineage>
</organism>
<evidence type="ECO:0000313" key="1">
    <source>
        <dbReference type="EMBL" id="TWI56326.1"/>
    </source>
</evidence>
<accession>A0A562QJV1</accession>
<dbReference type="OrthoDB" id="8546410at2"/>
<reference evidence="1 2" key="1">
    <citation type="journal article" date="2015" name="Stand. Genomic Sci.">
        <title>Genomic Encyclopedia of Bacterial and Archaeal Type Strains, Phase III: the genomes of soil and plant-associated and newly described type strains.</title>
        <authorList>
            <person name="Whitman W.B."/>
            <person name="Woyke T."/>
            <person name="Klenk H.P."/>
            <person name="Zhou Y."/>
            <person name="Lilburn T.G."/>
            <person name="Beck B.J."/>
            <person name="De Vos P."/>
            <person name="Vandamme P."/>
            <person name="Eisen J.A."/>
            <person name="Garrity G."/>
            <person name="Hugenholtz P."/>
            <person name="Kyrpides N.C."/>
        </authorList>
    </citation>
    <scope>NUCLEOTIDE SEQUENCE [LARGE SCALE GENOMIC DNA]</scope>
    <source>
        <strain evidence="1 2">CGMCC 1.10116</strain>
    </source>
</reference>
<keyword evidence="2" id="KW-1185">Reference proteome</keyword>
<dbReference type="RefSeq" id="WP_144450522.1">
    <property type="nucleotide sequence ID" value="NZ_VLKZ01000005.1"/>
</dbReference>
<name>A0A562QJV1_9BACI</name>
<proteinExistence type="predicted"/>
<comment type="caution">
    <text evidence="1">The sequence shown here is derived from an EMBL/GenBank/DDBJ whole genome shotgun (WGS) entry which is preliminary data.</text>
</comment>